<sequence length="172" mass="19526">MSNRVLEVVDYDPNWKKTFETERALLTKAIGINAVKIEHIGSTSVIGLAAKPVIDILIEVTKLKELDTANENLKALGYNIKGENGISGRRYFHKGGNQRTHHVHTFQTNDLHLHRHRAFKEYLIAHPTIATEYAAIKKQAVSKSGNNINVYMVLKNDFIQKHEILALQWFGN</sequence>
<organism evidence="1 2">
    <name type="scientific">Shewanella canadensis</name>
    <dbReference type="NCBI Taxonomy" id="271096"/>
    <lineage>
        <taxon>Bacteria</taxon>
        <taxon>Pseudomonadati</taxon>
        <taxon>Pseudomonadota</taxon>
        <taxon>Gammaproteobacteria</taxon>
        <taxon>Alteromonadales</taxon>
        <taxon>Shewanellaceae</taxon>
        <taxon>Shewanella</taxon>
    </lineage>
</organism>
<evidence type="ECO:0000313" key="2">
    <source>
        <dbReference type="Proteomes" id="UP000267448"/>
    </source>
</evidence>
<protein>
    <submittedName>
        <fullName evidence="1">GrpB family protein</fullName>
    </submittedName>
</protein>
<dbReference type="PANTHER" id="PTHR34822:SF1">
    <property type="entry name" value="GRPB FAMILY PROTEIN"/>
    <property type="match status" value="1"/>
</dbReference>
<evidence type="ECO:0000313" key="1">
    <source>
        <dbReference type="EMBL" id="RTR39680.1"/>
    </source>
</evidence>
<dbReference type="EMBL" id="RXNU01000003">
    <property type="protein sequence ID" value="RTR39680.1"/>
    <property type="molecule type" value="Genomic_DNA"/>
</dbReference>
<dbReference type="Proteomes" id="UP000267448">
    <property type="component" value="Unassembled WGS sequence"/>
</dbReference>
<name>A0A431WW60_9GAMM</name>
<dbReference type="AlphaFoldDB" id="A0A431WW60"/>
<dbReference type="OrthoDB" id="9799092at2"/>
<dbReference type="InterPro" id="IPR007344">
    <property type="entry name" value="GrpB/CoaE"/>
</dbReference>
<dbReference type="InterPro" id="IPR043519">
    <property type="entry name" value="NT_sf"/>
</dbReference>
<comment type="caution">
    <text evidence="1">The sequence shown here is derived from an EMBL/GenBank/DDBJ whole genome shotgun (WGS) entry which is preliminary data.</text>
</comment>
<dbReference type="SUPFAM" id="SSF81301">
    <property type="entry name" value="Nucleotidyltransferase"/>
    <property type="match status" value="1"/>
</dbReference>
<accession>A0A431WW60</accession>
<dbReference type="Pfam" id="PF04229">
    <property type="entry name" value="GrpB"/>
    <property type="match status" value="1"/>
</dbReference>
<dbReference type="Gene3D" id="3.30.460.10">
    <property type="entry name" value="Beta Polymerase, domain 2"/>
    <property type="match status" value="1"/>
</dbReference>
<reference evidence="1 2" key="1">
    <citation type="submission" date="2018-12" db="EMBL/GenBank/DDBJ databases">
        <authorList>
            <person name="Yu L."/>
        </authorList>
    </citation>
    <scope>NUCLEOTIDE SEQUENCE [LARGE SCALE GENOMIC DNA]</scope>
    <source>
        <strain evidence="1 2">HAW-EB2</strain>
    </source>
</reference>
<dbReference type="PANTHER" id="PTHR34822">
    <property type="entry name" value="GRPB DOMAIN PROTEIN (AFU_ORTHOLOGUE AFUA_1G01530)"/>
    <property type="match status" value="1"/>
</dbReference>
<dbReference type="RefSeq" id="WP_126519693.1">
    <property type="nucleotide sequence ID" value="NZ_RXNU01000003.1"/>
</dbReference>
<keyword evidence="2" id="KW-1185">Reference proteome</keyword>
<proteinExistence type="predicted"/>
<gene>
    <name evidence="1" type="ORF">EKG38_07725</name>
</gene>